<feature type="compositionally biased region" description="Low complexity" evidence="1">
    <location>
        <begin position="151"/>
        <end position="164"/>
    </location>
</feature>
<feature type="region of interest" description="Disordered" evidence="1">
    <location>
        <begin position="245"/>
        <end position="289"/>
    </location>
</feature>
<dbReference type="eggNOG" id="ENOG502SN91">
    <property type="taxonomic scope" value="Eukaryota"/>
</dbReference>
<sequence>MPPHPAESPAKKQSKWSAEEDTLIIELRGGGMKWEDISKRLPGRSAISCRLHYQNYLERRSEWDEERKNKLARLYERFKPEMWSKVAEEMAVPWRAAEAMHWQLGENDMARRAGVVPFSLSNVTLDAPPAANRSSPTRGHSHSQSHSGTMASSSRISRTASAQSGASMGRPSSFHQPQAARTIAARRESTPRSIPPPSPGALAAIGGSMMGLGRGAGQMLPSVAELTTGVSPYSAPAYAMSMPMSGGGYSSPGPFLPPVGSMQDRSQGGDIKRRGSPGAESREANRRRQ</sequence>
<dbReference type="AlphaFoldDB" id="S3D0V0"/>
<evidence type="ECO:0000259" key="2">
    <source>
        <dbReference type="PROSITE" id="PS50090"/>
    </source>
</evidence>
<evidence type="ECO:0000313" key="4">
    <source>
        <dbReference type="EMBL" id="EPE31480.1"/>
    </source>
</evidence>
<dbReference type="RefSeq" id="XP_008081209.1">
    <property type="nucleotide sequence ID" value="XM_008083018.1"/>
</dbReference>
<dbReference type="HOGENOM" id="CLU_033832_0_1_1"/>
<protein>
    <submittedName>
        <fullName evidence="4">Homeo</fullName>
    </submittedName>
</protein>
<dbReference type="SUPFAM" id="SSF46689">
    <property type="entry name" value="Homeodomain-like"/>
    <property type="match status" value="1"/>
</dbReference>
<dbReference type="Pfam" id="PF00249">
    <property type="entry name" value="Myb_DNA-binding"/>
    <property type="match status" value="1"/>
</dbReference>
<dbReference type="PANTHER" id="PTHR23246">
    <property type="entry name" value="NEW-GLUE PROTEIN"/>
    <property type="match status" value="1"/>
</dbReference>
<dbReference type="PROSITE" id="PS50090">
    <property type="entry name" value="MYB_LIKE"/>
    <property type="match status" value="1"/>
</dbReference>
<dbReference type="InterPro" id="IPR053095">
    <property type="entry name" value="Actin-binding/GATA_Znf"/>
</dbReference>
<organism evidence="4 5">
    <name type="scientific">Glarea lozoyensis (strain ATCC 20868 / MF5171)</name>
    <dbReference type="NCBI Taxonomy" id="1116229"/>
    <lineage>
        <taxon>Eukaryota</taxon>
        <taxon>Fungi</taxon>
        <taxon>Dikarya</taxon>
        <taxon>Ascomycota</taxon>
        <taxon>Pezizomycotina</taxon>
        <taxon>Leotiomycetes</taxon>
        <taxon>Helotiales</taxon>
        <taxon>Helotiaceae</taxon>
        <taxon>Glarea</taxon>
    </lineage>
</organism>
<reference evidence="4 5" key="1">
    <citation type="journal article" date="2013" name="BMC Genomics">
        <title>Genomics-driven discovery of the pneumocandin biosynthetic gene cluster in the fungus Glarea lozoyensis.</title>
        <authorList>
            <person name="Chen L."/>
            <person name="Yue Q."/>
            <person name="Zhang X."/>
            <person name="Xiang M."/>
            <person name="Wang C."/>
            <person name="Li S."/>
            <person name="Che Y."/>
            <person name="Ortiz-Lopez F.J."/>
            <person name="Bills G.F."/>
            <person name="Liu X."/>
            <person name="An Z."/>
        </authorList>
    </citation>
    <scope>NUCLEOTIDE SEQUENCE [LARGE SCALE GENOMIC DNA]</scope>
    <source>
        <strain evidence="5">ATCC 20868 / MF5171</strain>
    </source>
</reference>
<feature type="region of interest" description="Disordered" evidence="1">
    <location>
        <begin position="127"/>
        <end position="206"/>
    </location>
</feature>
<evidence type="ECO:0000259" key="3">
    <source>
        <dbReference type="PROSITE" id="PS51294"/>
    </source>
</evidence>
<evidence type="ECO:0000256" key="1">
    <source>
        <dbReference type="SAM" id="MobiDB-lite"/>
    </source>
</evidence>
<dbReference type="SMART" id="SM00717">
    <property type="entry name" value="SANT"/>
    <property type="match status" value="1"/>
</dbReference>
<dbReference type="EMBL" id="KE145361">
    <property type="protein sequence ID" value="EPE31480.1"/>
    <property type="molecule type" value="Genomic_DNA"/>
</dbReference>
<dbReference type="Gene3D" id="1.10.10.60">
    <property type="entry name" value="Homeodomain-like"/>
    <property type="match status" value="1"/>
</dbReference>
<dbReference type="OMA" id="PAYAMSM"/>
<dbReference type="InterPro" id="IPR017930">
    <property type="entry name" value="Myb_dom"/>
</dbReference>
<name>S3D0V0_GLAL2</name>
<feature type="compositionally biased region" description="Basic and acidic residues" evidence="1">
    <location>
        <begin position="280"/>
        <end position="289"/>
    </location>
</feature>
<gene>
    <name evidence="4" type="ORF">GLAREA_12236</name>
</gene>
<dbReference type="OrthoDB" id="2350934at2759"/>
<keyword evidence="5" id="KW-1185">Reference proteome</keyword>
<evidence type="ECO:0000313" key="5">
    <source>
        <dbReference type="Proteomes" id="UP000016922"/>
    </source>
</evidence>
<feature type="domain" description="HTH myb-type" evidence="3">
    <location>
        <begin position="8"/>
        <end position="61"/>
    </location>
</feature>
<feature type="compositionally biased region" description="Polar residues" evidence="1">
    <location>
        <begin position="132"/>
        <end position="150"/>
    </location>
</feature>
<dbReference type="InterPro" id="IPR001005">
    <property type="entry name" value="SANT/Myb"/>
</dbReference>
<dbReference type="PANTHER" id="PTHR23246:SF24">
    <property type="entry name" value="MYB DNA-BINDING DOMAIN-CONTAINING PROTEIN"/>
    <property type="match status" value="1"/>
</dbReference>
<dbReference type="CDD" id="cd00167">
    <property type="entry name" value="SANT"/>
    <property type="match status" value="1"/>
</dbReference>
<accession>S3D0V0</accession>
<dbReference type="PROSITE" id="PS51294">
    <property type="entry name" value="HTH_MYB"/>
    <property type="match status" value="1"/>
</dbReference>
<proteinExistence type="predicted"/>
<dbReference type="Proteomes" id="UP000016922">
    <property type="component" value="Unassembled WGS sequence"/>
</dbReference>
<dbReference type="InterPro" id="IPR009057">
    <property type="entry name" value="Homeodomain-like_sf"/>
</dbReference>
<dbReference type="KEGG" id="glz:GLAREA_12236"/>
<dbReference type="GeneID" id="19471277"/>
<feature type="domain" description="Myb-like" evidence="2">
    <location>
        <begin position="8"/>
        <end position="57"/>
    </location>
</feature>